<dbReference type="Pfam" id="PF00989">
    <property type="entry name" value="PAS"/>
    <property type="match status" value="2"/>
</dbReference>
<keyword evidence="6" id="KW-0418">Kinase</keyword>
<dbReference type="SMART" id="SM00448">
    <property type="entry name" value="REC"/>
    <property type="match status" value="1"/>
</dbReference>
<dbReference type="Pfam" id="PF00512">
    <property type="entry name" value="HisKA"/>
    <property type="match status" value="1"/>
</dbReference>
<organism evidence="14 15">
    <name type="scientific">Desulfosarcina ovata subsp. ovata</name>
    <dbReference type="NCBI Taxonomy" id="2752305"/>
    <lineage>
        <taxon>Bacteria</taxon>
        <taxon>Pseudomonadati</taxon>
        <taxon>Thermodesulfobacteriota</taxon>
        <taxon>Desulfobacteria</taxon>
        <taxon>Desulfobacterales</taxon>
        <taxon>Desulfosarcinaceae</taxon>
        <taxon>Desulfosarcina</taxon>
    </lineage>
</organism>
<dbReference type="InterPro" id="IPR001610">
    <property type="entry name" value="PAC"/>
</dbReference>
<keyword evidence="8" id="KW-0902">Two-component regulatory system</keyword>
<evidence type="ECO:0000256" key="2">
    <source>
        <dbReference type="ARBA" id="ARBA00012438"/>
    </source>
</evidence>
<dbReference type="InterPro" id="IPR011006">
    <property type="entry name" value="CheY-like_superfamily"/>
</dbReference>
<dbReference type="PANTHER" id="PTHR43065">
    <property type="entry name" value="SENSOR HISTIDINE KINASE"/>
    <property type="match status" value="1"/>
</dbReference>
<dbReference type="Pfam" id="PF02518">
    <property type="entry name" value="HATPase_c"/>
    <property type="match status" value="1"/>
</dbReference>
<reference evidence="14 15" key="1">
    <citation type="submission" date="2019-11" db="EMBL/GenBank/DDBJ databases">
        <title>Comparative genomics of hydrocarbon-degrading Desulfosarcina strains.</title>
        <authorList>
            <person name="Watanabe M."/>
            <person name="Kojima H."/>
            <person name="Fukui M."/>
        </authorList>
    </citation>
    <scope>NUCLEOTIDE SEQUENCE [LARGE SCALE GENOMIC DNA]</scope>
    <source>
        <strain evidence="15">oXyS1</strain>
    </source>
</reference>
<comment type="catalytic activity">
    <reaction evidence="1">
        <text>ATP + protein L-histidine = ADP + protein N-phospho-L-histidine.</text>
        <dbReference type="EC" id="2.7.13.3"/>
    </reaction>
</comment>
<dbReference type="EC" id="2.7.13.3" evidence="2"/>
<dbReference type="CDD" id="cd00156">
    <property type="entry name" value="REC"/>
    <property type="match status" value="1"/>
</dbReference>
<dbReference type="AlphaFoldDB" id="A0A5K8A992"/>
<dbReference type="PRINTS" id="PR00344">
    <property type="entry name" value="BCTRLSENSOR"/>
</dbReference>
<feature type="domain" description="PAC" evidence="13">
    <location>
        <begin position="362"/>
        <end position="412"/>
    </location>
</feature>
<evidence type="ECO:0000256" key="5">
    <source>
        <dbReference type="ARBA" id="ARBA00022741"/>
    </source>
</evidence>
<dbReference type="SMART" id="SM00091">
    <property type="entry name" value="PAS"/>
    <property type="match status" value="4"/>
</dbReference>
<evidence type="ECO:0000256" key="1">
    <source>
        <dbReference type="ARBA" id="ARBA00000085"/>
    </source>
</evidence>
<feature type="domain" description="Histidine kinase" evidence="10">
    <location>
        <begin position="547"/>
        <end position="770"/>
    </location>
</feature>
<dbReference type="InterPro" id="IPR003594">
    <property type="entry name" value="HATPase_dom"/>
</dbReference>
<dbReference type="InterPro" id="IPR036890">
    <property type="entry name" value="HATPase_C_sf"/>
</dbReference>
<dbReference type="InterPro" id="IPR001789">
    <property type="entry name" value="Sig_transdc_resp-reg_receiver"/>
</dbReference>
<evidence type="ECO:0000256" key="3">
    <source>
        <dbReference type="ARBA" id="ARBA00022553"/>
    </source>
</evidence>
<evidence type="ECO:0000259" key="11">
    <source>
        <dbReference type="PROSITE" id="PS50110"/>
    </source>
</evidence>
<dbReference type="SMART" id="SM00387">
    <property type="entry name" value="HATPase_c"/>
    <property type="match status" value="1"/>
</dbReference>
<dbReference type="InterPro" id="IPR003661">
    <property type="entry name" value="HisK_dim/P_dom"/>
</dbReference>
<dbReference type="InterPro" id="IPR000014">
    <property type="entry name" value="PAS"/>
</dbReference>
<evidence type="ECO:0000256" key="6">
    <source>
        <dbReference type="ARBA" id="ARBA00022777"/>
    </source>
</evidence>
<dbReference type="EMBL" id="AP021879">
    <property type="protein sequence ID" value="BBO89039.1"/>
    <property type="molecule type" value="Genomic_DNA"/>
</dbReference>
<dbReference type="InterPro" id="IPR000700">
    <property type="entry name" value="PAS-assoc_C"/>
</dbReference>
<keyword evidence="4" id="KW-0808">Transferase</keyword>
<dbReference type="PROSITE" id="PS50109">
    <property type="entry name" value="HIS_KIN"/>
    <property type="match status" value="1"/>
</dbReference>
<dbReference type="SUPFAM" id="SSF55874">
    <property type="entry name" value="ATPase domain of HSP90 chaperone/DNA topoisomerase II/histidine kinase"/>
    <property type="match status" value="1"/>
</dbReference>
<dbReference type="GO" id="GO:0005524">
    <property type="term" value="F:ATP binding"/>
    <property type="evidence" value="ECO:0007669"/>
    <property type="project" value="UniProtKB-KW"/>
</dbReference>
<evidence type="ECO:0000313" key="15">
    <source>
        <dbReference type="Proteomes" id="UP000422108"/>
    </source>
</evidence>
<evidence type="ECO:0000256" key="9">
    <source>
        <dbReference type="PROSITE-ProRule" id="PRU00169"/>
    </source>
</evidence>
<evidence type="ECO:0000256" key="7">
    <source>
        <dbReference type="ARBA" id="ARBA00022840"/>
    </source>
</evidence>
<dbReference type="Gene3D" id="1.10.287.130">
    <property type="match status" value="1"/>
</dbReference>
<dbReference type="InterPro" id="IPR005467">
    <property type="entry name" value="His_kinase_dom"/>
</dbReference>
<dbReference type="InterPro" id="IPR035965">
    <property type="entry name" value="PAS-like_dom_sf"/>
</dbReference>
<dbReference type="InterPro" id="IPR004358">
    <property type="entry name" value="Sig_transdc_His_kin-like_C"/>
</dbReference>
<dbReference type="Gene3D" id="3.40.50.2300">
    <property type="match status" value="1"/>
</dbReference>
<evidence type="ECO:0000313" key="14">
    <source>
        <dbReference type="EMBL" id="BBO89039.1"/>
    </source>
</evidence>
<dbReference type="NCBIfam" id="TIGR00229">
    <property type="entry name" value="sensory_box"/>
    <property type="match status" value="4"/>
</dbReference>
<keyword evidence="3 9" id="KW-0597">Phosphoprotein</keyword>
<dbReference type="PROSITE" id="PS50113">
    <property type="entry name" value="PAC"/>
    <property type="match status" value="3"/>
</dbReference>
<name>A0A5K8A992_9BACT</name>
<sequence length="913" mass="102896">MPVMLLSPLATILTGKILADQVLTVRLIKQLQEATQNLNITLQSIGDAVISTDIEGKIQIMNPMAEKLTGWSFNDAKNRQLTEIFNIVNAKTHLPAENPVNQVLAKKILVGLANHTVLISRNGTEYQIADSAAPVCDAKGNTKGVVMVFRDVTENYRQVEELRQNEALFRKLFKDHAAVKLITDPDTKKIIAANCAAEKFYGWSREQLMHMTIDQIDTAPSKTLAAEFKRARRLSQIQFEFCHRLADGSIRDVEIFSSKIRVKGKELLHAIIHDITERKQAEMALLQSENRYRNIIMHSPNAILVNHNDRVTLVNHTCEQLFGAESANELIGKTVYELFHADYHELIRERIRHLRKKQKSVPLMEEQIVRLDGRVVDVDVMAAPFTMDKTIYIHVILRDITQRKQKRTELQHLYAAIEQSDEMIVITDIVGHMVYVNAAFERVTGYSREEALGENPRILKSGEQSPACYTKLWETITKGKTWKGQLINKRKNGTFYSEKTSISPVMDESGRIINFVAVKRDITEEIELQKRLVQAQKMEAIGTLSSGIAHDFNNLLFPILGLSEIMLEDLPPGSMDREHIEQIYKAGIRASDLVKQILSFSRQVAQKKIPIRVQSVLKEIIKLSRSTIPANIKITQNIQADCPMVLMDASQLHQVAMNLITNAYHAVEEKGGSIFLGLIEYESKNNDLKHPSLPDGKYAMITVKDTGYGIPPSLIEKIFEPFYTTKKQGKGTGLGLSVVYGIVKDAGGVIDVQSEIDSGTTFNLFIPILEDGQNELPENVADTISRGNERILLVDDEPAVMQIEKQLLERLGYHVETRSCGLEALEAFRMNPERFDLVLTDMAMPNLTGEELAEEINSIDANIPIIICTGFSDRIKKETVSKRTIRGILMKPVMKSEMAKTIRRVLDEKDGKI</sequence>
<feature type="domain" description="PAS" evidence="12">
    <location>
        <begin position="34"/>
        <end position="107"/>
    </location>
</feature>
<dbReference type="PROSITE" id="PS50110">
    <property type="entry name" value="RESPONSE_REGULATORY"/>
    <property type="match status" value="1"/>
</dbReference>
<dbReference type="SMART" id="SM00388">
    <property type="entry name" value="HisKA"/>
    <property type="match status" value="1"/>
</dbReference>
<feature type="domain" description="PAC" evidence="13">
    <location>
        <begin position="480"/>
        <end position="534"/>
    </location>
</feature>
<keyword evidence="7" id="KW-0067">ATP-binding</keyword>
<dbReference type="Pfam" id="PF13426">
    <property type="entry name" value="PAS_9"/>
    <property type="match status" value="2"/>
</dbReference>
<dbReference type="GO" id="GO:0000155">
    <property type="term" value="F:phosphorelay sensor kinase activity"/>
    <property type="evidence" value="ECO:0007669"/>
    <property type="project" value="InterPro"/>
</dbReference>
<dbReference type="CDD" id="cd00082">
    <property type="entry name" value="HisKA"/>
    <property type="match status" value="1"/>
</dbReference>
<dbReference type="Proteomes" id="UP000422108">
    <property type="component" value="Chromosome"/>
</dbReference>
<dbReference type="SUPFAM" id="SSF52172">
    <property type="entry name" value="CheY-like"/>
    <property type="match status" value="1"/>
</dbReference>
<dbReference type="PROSITE" id="PS50112">
    <property type="entry name" value="PAS"/>
    <property type="match status" value="3"/>
</dbReference>
<evidence type="ECO:0000259" key="13">
    <source>
        <dbReference type="PROSITE" id="PS50113"/>
    </source>
</evidence>
<gene>
    <name evidence="14" type="ORF">DSCOOX_22190</name>
</gene>
<dbReference type="SMART" id="SM00086">
    <property type="entry name" value="PAC"/>
    <property type="match status" value="4"/>
</dbReference>
<dbReference type="GO" id="GO:0006355">
    <property type="term" value="P:regulation of DNA-templated transcription"/>
    <property type="evidence" value="ECO:0007669"/>
    <property type="project" value="InterPro"/>
</dbReference>
<dbReference type="Gene3D" id="3.30.565.10">
    <property type="entry name" value="Histidine kinase-like ATPase, C-terminal domain"/>
    <property type="match status" value="1"/>
</dbReference>
<dbReference type="InterPro" id="IPR013767">
    <property type="entry name" value="PAS_fold"/>
</dbReference>
<protein>
    <recommendedName>
        <fullName evidence="2">histidine kinase</fullName>
        <ecNumber evidence="2">2.7.13.3</ecNumber>
    </recommendedName>
</protein>
<dbReference type="PANTHER" id="PTHR43065:SF42">
    <property type="entry name" value="TWO-COMPONENT SENSOR PPRA"/>
    <property type="match status" value="1"/>
</dbReference>
<feature type="domain" description="PAS" evidence="12">
    <location>
        <begin position="409"/>
        <end position="455"/>
    </location>
</feature>
<feature type="domain" description="PAS" evidence="12">
    <location>
        <begin position="288"/>
        <end position="358"/>
    </location>
</feature>
<evidence type="ECO:0000256" key="8">
    <source>
        <dbReference type="ARBA" id="ARBA00023012"/>
    </source>
</evidence>
<feature type="modified residue" description="4-aspartylphosphate" evidence="9">
    <location>
        <position position="841"/>
    </location>
</feature>
<dbReference type="Gene3D" id="3.30.450.20">
    <property type="entry name" value="PAS domain"/>
    <property type="match status" value="4"/>
</dbReference>
<keyword evidence="15" id="KW-1185">Reference proteome</keyword>
<keyword evidence="5" id="KW-0547">Nucleotide-binding</keyword>
<dbReference type="SUPFAM" id="SSF55785">
    <property type="entry name" value="PYP-like sensor domain (PAS domain)"/>
    <property type="match status" value="4"/>
</dbReference>
<dbReference type="Pfam" id="PF00072">
    <property type="entry name" value="Response_reg"/>
    <property type="match status" value="1"/>
</dbReference>
<feature type="domain" description="Response regulatory" evidence="11">
    <location>
        <begin position="790"/>
        <end position="906"/>
    </location>
</feature>
<dbReference type="InterPro" id="IPR036097">
    <property type="entry name" value="HisK_dim/P_sf"/>
</dbReference>
<dbReference type="CDD" id="cd00130">
    <property type="entry name" value="PAS"/>
    <property type="match status" value="4"/>
</dbReference>
<proteinExistence type="predicted"/>
<evidence type="ECO:0000256" key="4">
    <source>
        <dbReference type="ARBA" id="ARBA00022679"/>
    </source>
</evidence>
<dbReference type="SUPFAM" id="SSF47384">
    <property type="entry name" value="Homodimeric domain of signal transducing histidine kinase"/>
    <property type="match status" value="1"/>
</dbReference>
<accession>A0A5K8A992</accession>
<evidence type="ECO:0000259" key="10">
    <source>
        <dbReference type="PROSITE" id="PS50109"/>
    </source>
</evidence>
<feature type="domain" description="PAC" evidence="13">
    <location>
        <begin position="112"/>
        <end position="164"/>
    </location>
</feature>
<evidence type="ECO:0000259" key="12">
    <source>
        <dbReference type="PROSITE" id="PS50112"/>
    </source>
</evidence>